<feature type="domain" description="BHLH" evidence="6">
    <location>
        <begin position="121"/>
        <end position="170"/>
    </location>
</feature>
<dbReference type="GO" id="GO:0005634">
    <property type="term" value="C:nucleus"/>
    <property type="evidence" value="ECO:0007669"/>
    <property type="project" value="UniProtKB-SubCell"/>
</dbReference>
<keyword evidence="5" id="KW-0175">Coiled coil</keyword>
<dbReference type="InterPro" id="IPR011598">
    <property type="entry name" value="bHLH_dom"/>
</dbReference>
<evidence type="ECO:0000259" key="6">
    <source>
        <dbReference type="PROSITE" id="PS50888"/>
    </source>
</evidence>
<dbReference type="PANTHER" id="PTHR45959">
    <property type="entry name" value="BHLH TRANSCRIPTION FACTOR"/>
    <property type="match status" value="1"/>
</dbReference>
<dbReference type="Pfam" id="PF00010">
    <property type="entry name" value="HLH"/>
    <property type="match status" value="1"/>
</dbReference>
<proteinExistence type="predicted"/>
<organism evidence="7">
    <name type="scientific">Lotus japonicus</name>
    <name type="common">Lotus corniculatus var. japonicus</name>
    <dbReference type="NCBI Taxonomy" id="34305"/>
    <lineage>
        <taxon>Eukaryota</taxon>
        <taxon>Viridiplantae</taxon>
        <taxon>Streptophyta</taxon>
        <taxon>Embryophyta</taxon>
        <taxon>Tracheophyta</taxon>
        <taxon>Spermatophyta</taxon>
        <taxon>Magnoliopsida</taxon>
        <taxon>eudicotyledons</taxon>
        <taxon>Gunneridae</taxon>
        <taxon>Pentapetalae</taxon>
        <taxon>rosids</taxon>
        <taxon>fabids</taxon>
        <taxon>Fabales</taxon>
        <taxon>Fabaceae</taxon>
        <taxon>Papilionoideae</taxon>
        <taxon>50 kb inversion clade</taxon>
        <taxon>NPAAA clade</taxon>
        <taxon>Hologalegina</taxon>
        <taxon>robinioid clade</taxon>
        <taxon>Loteae</taxon>
        <taxon>Lotus</taxon>
    </lineage>
</organism>
<dbReference type="SUPFAM" id="SSF47459">
    <property type="entry name" value="HLH, helix-loop-helix DNA-binding domain"/>
    <property type="match status" value="1"/>
</dbReference>
<evidence type="ECO:0000256" key="2">
    <source>
        <dbReference type="ARBA" id="ARBA00023015"/>
    </source>
</evidence>
<dbReference type="AlphaFoldDB" id="C0JP21"/>
<evidence type="ECO:0000256" key="3">
    <source>
        <dbReference type="ARBA" id="ARBA00023163"/>
    </source>
</evidence>
<dbReference type="PROSITE" id="PS50888">
    <property type="entry name" value="BHLH"/>
    <property type="match status" value="1"/>
</dbReference>
<reference evidence="7" key="1">
    <citation type="submission" date="2008-10" db="EMBL/GenBank/DDBJ databases">
        <title>Conservation of Lotus and Arabidopsis basic helix-loop-helix proteins reveals new players in root hair development.</title>
        <authorList>
            <person name="Karas B."/>
            <person name="Amyot L."/>
            <person name="Johansen C."/>
            <person name="Sato S."/>
            <person name="Tabata S."/>
            <person name="Kawaguchi M."/>
            <person name="Szczyglowski K."/>
        </authorList>
    </citation>
    <scope>NUCLEOTIDE SEQUENCE</scope>
</reference>
<dbReference type="SMART" id="SM00353">
    <property type="entry name" value="HLH"/>
    <property type="match status" value="1"/>
</dbReference>
<feature type="coiled-coil region" evidence="5">
    <location>
        <begin position="160"/>
        <end position="187"/>
    </location>
</feature>
<dbReference type="InterPro" id="IPR052610">
    <property type="entry name" value="bHLH_transcription_regulator"/>
</dbReference>
<evidence type="ECO:0000256" key="4">
    <source>
        <dbReference type="ARBA" id="ARBA00023242"/>
    </source>
</evidence>
<dbReference type="PANTHER" id="PTHR45959:SF34">
    <property type="entry name" value="BASIC HELIX LOOP HELIX (BHLH) DNA-BINDING FAMILY PROTEIN"/>
    <property type="match status" value="1"/>
</dbReference>
<dbReference type="Gene3D" id="4.10.280.10">
    <property type="entry name" value="Helix-loop-helix DNA-binding domain"/>
    <property type="match status" value="1"/>
</dbReference>
<sequence>MMQAFAACPLDDFDFHSFSTATESNDLSSLQCFNYETKPNCFPDQSIAPEKPAKRLKTMNTCATDMIMAPTPKPSISPQIISFDQQFNNAANLVSQGLSEDINILSNYDNQASQVATRSPTQAQEHVIAERKRREKLSQSFVALSAILPGLKKMDKASILGGAIRSVKQLQEQVQTLEEQAAKKRTGSGVLVKRSVLYINDDGSTISDKNSESHCDQSQLPEIKVRASGEDLLIKIHCDKQSGCAATILRELEKHDYLTVQSSSILPFGNNITDVTIIAKMNKENCITAKDLLRCLQQALGSSFNGA</sequence>
<evidence type="ECO:0000256" key="5">
    <source>
        <dbReference type="SAM" id="Coils"/>
    </source>
</evidence>
<accession>C0JP21</accession>
<comment type="subcellular location">
    <subcellularLocation>
        <location evidence="1">Nucleus</location>
    </subcellularLocation>
</comment>
<keyword evidence="2" id="KW-0805">Transcription regulation</keyword>
<evidence type="ECO:0000313" key="7">
    <source>
        <dbReference type="EMBL" id="ACN21640.1"/>
    </source>
</evidence>
<dbReference type="GO" id="GO:0046983">
    <property type="term" value="F:protein dimerization activity"/>
    <property type="evidence" value="ECO:0007669"/>
    <property type="project" value="InterPro"/>
</dbReference>
<dbReference type="InterPro" id="IPR036638">
    <property type="entry name" value="HLH_DNA-bd_sf"/>
</dbReference>
<evidence type="ECO:0000256" key="1">
    <source>
        <dbReference type="ARBA" id="ARBA00004123"/>
    </source>
</evidence>
<protein>
    <submittedName>
        <fullName evidence="7">Putative basic helix-loop-helix protein BHLH19</fullName>
    </submittedName>
</protein>
<dbReference type="CDD" id="cd11452">
    <property type="entry name" value="bHLH_AtNAI1_like"/>
    <property type="match status" value="1"/>
</dbReference>
<name>C0JP21_LOTJA</name>
<keyword evidence="4" id="KW-0539">Nucleus</keyword>
<keyword evidence="3" id="KW-0804">Transcription</keyword>
<dbReference type="EMBL" id="FJ379756">
    <property type="protein sequence ID" value="ACN21640.1"/>
    <property type="molecule type" value="Genomic_DNA"/>
</dbReference>